<accession>A0ABQ3GUJ4</accession>
<keyword evidence="13 15" id="KW-0368">Histidine biosynthesis</keyword>
<dbReference type="NCBIfam" id="NF000768">
    <property type="entry name" value="PRK00051.1"/>
    <property type="match status" value="1"/>
</dbReference>
<dbReference type="CDD" id="cd11534">
    <property type="entry name" value="NTP-PPase_HisIE_like"/>
    <property type="match status" value="1"/>
</dbReference>
<comment type="subcellular location">
    <subcellularLocation>
        <location evidence="3 15">Cytoplasm</location>
    </subcellularLocation>
</comment>
<dbReference type="HAMAP" id="MF_01019">
    <property type="entry name" value="HisIE"/>
    <property type="match status" value="1"/>
</dbReference>
<dbReference type="SUPFAM" id="SSF101386">
    <property type="entry name" value="all-alpha NTP pyrophosphatases"/>
    <property type="match status" value="1"/>
</dbReference>
<feature type="region of interest" description="Phosphoribosyl-AMP cyclohydrolase" evidence="15">
    <location>
        <begin position="1"/>
        <end position="174"/>
    </location>
</feature>
<dbReference type="EC" id="3.6.1.31" evidence="15"/>
<dbReference type="NCBIfam" id="NF001611">
    <property type="entry name" value="PRK00400.1-3"/>
    <property type="match status" value="1"/>
</dbReference>
<evidence type="ECO:0000256" key="7">
    <source>
        <dbReference type="ARBA" id="ARBA00008299"/>
    </source>
</evidence>
<sequence>MTLPAWLTAIKFNADGLIPAIAQDHESGRILMMAWMNAEALQLTAQTKTAVYFSRSRAKLWHKGESSGHTQTVHDIRLDCDADVIVLSVTQAGGIACHTGRESCFYQRLDLSGQTPEWQTVDKVLKDPADIYQSSEASGATSHSHNTDTNDAMNADSTNNAVEDHNTATGNTSILQQLDNVLAERKQADADSSYVASLYAKGLNKILEKVGEESTESIIAAKDFANCDEKTNKAQYDEARHELIYEVADVWFHTLVGLAWFDIESDAVLNELGRRFGLSGIDEKASR</sequence>
<evidence type="ECO:0000256" key="3">
    <source>
        <dbReference type="ARBA" id="ARBA00004496"/>
    </source>
</evidence>
<dbReference type="HAMAP" id="MF_01021">
    <property type="entry name" value="HisI"/>
    <property type="match status" value="1"/>
</dbReference>
<dbReference type="InterPro" id="IPR026660">
    <property type="entry name" value="PRA-CH"/>
</dbReference>
<evidence type="ECO:0000256" key="15">
    <source>
        <dbReference type="HAMAP-Rule" id="MF_01019"/>
    </source>
</evidence>
<evidence type="ECO:0000256" key="9">
    <source>
        <dbReference type="ARBA" id="ARBA00022605"/>
    </source>
</evidence>
<evidence type="ECO:0000256" key="13">
    <source>
        <dbReference type="ARBA" id="ARBA00023102"/>
    </source>
</evidence>
<keyword evidence="10 15" id="KW-0547">Nucleotide-binding</keyword>
<dbReference type="EMBL" id="BMZR01000005">
    <property type="protein sequence ID" value="GHD36034.1"/>
    <property type="molecule type" value="Genomic_DNA"/>
</dbReference>
<dbReference type="PANTHER" id="PTHR42945">
    <property type="entry name" value="HISTIDINE BIOSYNTHESIS BIFUNCTIONAL PROTEIN"/>
    <property type="match status" value="1"/>
</dbReference>
<evidence type="ECO:0000256" key="5">
    <source>
        <dbReference type="ARBA" id="ARBA00005204"/>
    </source>
</evidence>
<keyword evidence="8 15" id="KW-0963">Cytoplasm</keyword>
<keyword evidence="11 15" id="KW-0378">Hydrolase</keyword>
<feature type="region of interest" description="Phosphoribosyl-ATP pyrophosphohydrolase" evidence="15">
    <location>
        <begin position="175"/>
        <end position="287"/>
    </location>
</feature>
<gene>
    <name evidence="15 18" type="primary">hisI</name>
    <name evidence="15" type="synonym">hisIE</name>
    <name evidence="18" type="ORF">GCM10016272_22790</name>
</gene>
<organism evidence="18 19">
    <name type="scientific">Psychrobacter glaciei</name>
    <dbReference type="NCBI Taxonomy" id="619771"/>
    <lineage>
        <taxon>Bacteria</taxon>
        <taxon>Pseudomonadati</taxon>
        <taxon>Pseudomonadota</taxon>
        <taxon>Gammaproteobacteria</taxon>
        <taxon>Moraxellales</taxon>
        <taxon>Moraxellaceae</taxon>
        <taxon>Psychrobacter</taxon>
    </lineage>
</organism>
<dbReference type="InterPro" id="IPR038019">
    <property type="entry name" value="PRib_AMP_CycHydrolase_sf"/>
</dbReference>
<evidence type="ECO:0000256" key="4">
    <source>
        <dbReference type="ARBA" id="ARBA00005169"/>
    </source>
</evidence>
<keyword evidence="12 15" id="KW-0067">ATP-binding</keyword>
<feature type="domain" description="Phosphoribosyl-AMP cyclohydrolase" evidence="17">
    <location>
        <begin position="32"/>
        <end position="106"/>
    </location>
</feature>
<comment type="catalytic activity">
    <reaction evidence="1 15">
        <text>1-(5-phospho-beta-D-ribosyl)-5'-AMP + H2O = 1-(5-phospho-beta-D-ribosyl)-5-[(5-phospho-beta-D-ribosylamino)methylideneamino]imidazole-4-carboxamide</text>
        <dbReference type="Rhea" id="RHEA:20049"/>
        <dbReference type="ChEBI" id="CHEBI:15377"/>
        <dbReference type="ChEBI" id="CHEBI:58435"/>
        <dbReference type="ChEBI" id="CHEBI:59457"/>
        <dbReference type="EC" id="3.5.4.19"/>
    </reaction>
</comment>
<evidence type="ECO:0000313" key="19">
    <source>
        <dbReference type="Proteomes" id="UP000610203"/>
    </source>
</evidence>
<comment type="pathway">
    <text evidence="5 15">Amino-acid biosynthesis; L-histidine biosynthesis; L-histidine from 5-phospho-alpha-D-ribose 1-diphosphate: step 2/9.</text>
</comment>
<dbReference type="InterPro" id="IPR021130">
    <property type="entry name" value="PRib-ATP_PPHydrolase-like"/>
</dbReference>
<evidence type="ECO:0000256" key="10">
    <source>
        <dbReference type="ARBA" id="ARBA00022741"/>
    </source>
</evidence>
<keyword evidence="14 15" id="KW-0511">Multifunctional enzyme</keyword>
<dbReference type="Proteomes" id="UP000610203">
    <property type="component" value="Unassembled WGS sequence"/>
</dbReference>
<dbReference type="InterPro" id="IPR002496">
    <property type="entry name" value="PRib_AMP_CycHydrolase_dom"/>
</dbReference>
<evidence type="ECO:0000256" key="2">
    <source>
        <dbReference type="ARBA" id="ARBA00001460"/>
    </source>
</evidence>
<evidence type="ECO:0000256" key="1">
    <source>
        <dbReference type="ARBA" id="ARBA00000024"/>
    </source>
</evidence>
<comment type="caution">
    <text evidence="18">The sequence shown here is derived from an EMBL/GenBank/DDBJ whole genome shotgun (WGS) entry which is preliminary data.</text>
</comment>
<dbReference type="Gene3D" id="3.10.20.810">
    <property type="entry name" value="Phosphoribosyl-AMP cyclohydrolase"/>
    <property type="match status" value="1"/>
</dbReference>
<evidence type="ECO:0000256" key="8">
    <source>
        <dbReference type="ARBA" id="ARBA00022490"/>
    </source>
</evidence>
<comment type="similarity">
    <text evidence="7 15">In the N-terminal section; belongs to the PRA-CH family.</text>
</comment>
<comment type="pathway">
    <text evidence="4 15">Amino-acid biosynthesis; L-histidine biosynthesis; L-histidine from 5-phospho-alpha-D-ribose 1-diphosphate: step 3/9.</text>
</comment>
<dbReference type="InterPro" id="IPR023019">
    <property type="entry name" value="His_synth_HisIE"/>
</dbReference>
<dbReference type="EC" id="3.5.4.19" evidence="15"/>
<comment type="catalytic activity">
    <reaction evidence="2 15">
        <text>1-(5-phospho-beta-D-ribosyl)-ATP + H2O = 1-(5-phospho-beta-D-ribosyl)-5'-AMP + diphosphate + H(+)</text>
        <dbReference type="Rhea" id="RHEA:22828"/>
        <dbReference type="ChEBI" id="CHEBI:15377"/>
        <dbReference type="ChEBI" id="CHEBI:15378"/>
        <dbReference type="ChEBI" id="CHEBI:33019"/>
        <dbReference type="ChEBI" id="CHEBI:59457"/>
        <dbReference type="ChEBI" id="CHEBI:73183"/>
        <dbReference type="EC" id="3.6.1.31"/>
    </reaction>
</comment>
<comment type="similarity">
    <text evidence="6 15">In the C-terminal section; belongs to the PRA-PH family.</text>
</comment>
<reference evidence="19" key="1">
    <citation type="journal article" date="2019" name="Int. J. Syst. Evol. Microbiol.">
        <title>The Global Catalogue of Microorganisms (GCM) 10K type strain sequencing project: providing services to taxonomists for standard genome sequencing and annotation.</title>
        <authorList>
            <consortium name="The Broad Institute Genomics Platform"/>
            <consortium name="The Broad Institute Genome Sequencing Center for Infectious Disease"/>
            <person name="Wu L."/>
            <person name="Ma J."/>
        </authorList>
    </citation>
    <scope>NUCLEOTIDE SEQUENCE [LARGE SCALE GENOMIC DNA]</scope>
    <source>
        <strain evidence="19">KCTC 42280</strain>
    </source>
</reference>
<evidence type="ECO:0000256" key="16">
    <source>
        <dbReference type="SAM" id="MobiDB-lite"/>
    </source>
</evidence>
<dbReference type="RefSeq" id="WP_189586061.1">
    <property type="nucleotide sequence ID" value="NZ_BMZR01000005.1"/>
</dbReference>
<evidence type="ECO:0000256" key="11">
    <source>
        <dbReference type="ARBA" id="ARBA00022801"/>
    </source>
</evidence>
<dbReference type="Pfam" id="PF01502">
    <property type="entry name" value="PRA-CH"/>
    <property type="match status" value="1"/>
</dbReference>
<dbReference type="HAMAP" id="MF_01020">
    <property type="entry name" value="HisE"/>
    <property type="match status" value="1"/>
</dbReference>
<evidence type="ECO:0000313" key="18">
    <source>
        <dbReference type="EMBL" id="GHD36034.1"/>
    </source>
</evidence>
<dbReference type="Pfam" id="PF01503">
    <property type="entry name" value="PRA-PH"/>
    <property type="match status" value="1"/>
</dbReference>
<evidence type="ECO:0000259" key="17">
    <source>
        <dbReference type="Pfam" id="PF01502"/>
    </source>
</evidence>
<evidence type="ECO:0000256" key="12">
    <source>
        <dbReference type="ARBA" id="ARBA00022840"/>
    </source>
</evidence>
<protein>
    <recommendedName>
        <fullName evidence="15">Histidine biosynthesis bifunctional protein HisIE</fullName>
    </recommendedName>
    <domain>
        <recommendedName>
            <fullName evidence="15">Phosphoribosyl-AMP cyclohydrolase</fullName>
            <shortName evidence="15">PRA-CH</shortName>
            <ecNumber evidence="15">3.5.4.19</ecNumber>
        </recommendedName>
    </domain>
    <domain>
        <recommendedName>
            <fullName evidence="15">Phosphoribosyl-ATP pyrophosphatase</fullName>
            <shortName evidence="15">PRA-PH</shortName>
            <ecNumber evidence="15">3.6.1.31</ecNumber>
        </recommendedName>
    </domain>
</protein>
<keyword evidence="19" id="KW-1185">Reference proteome</keyword>
<evidence type="ECO:0000256" key="6">
    <source>
        <dbReference type="ARBA" id="ARBA00007731"/>
    </source>
</evidence>
<dbReference type="SUPFAM" id="SSF141734">
    <property type="entry name" value="HisI-like"/>
    <property type="match status" value="1"/>
</dbReference>
<dbReference type="Gene3D" id="1.10.287.1080">
    <property type="entry name" value="MazG-like"/>
    <property type="match status" value="1"/>
</dbReference>
<feature type="region of interest" description="Disordered" evidence="16">
    <location>
        <begin position="135"/>
        <end position="166"/>
    </location>
</feature>
<dbReference type="InterPro" id="IPR008179">
    <property type="entry name" value="HisE"/>
</dbReference>
<name>A0ABQ3GUJ4_9GAMM</name>
<dbReference type="PANTHER" id="PTHR42945:SF1">
    <property type="entry name" value="HISTIDINE BIOSYNTHESIS BIFUNCTIONAL PROTEIN HIS7"/>
    <property type="match status" value="1"/>
</dbReference>
<evidence type="ECO:0000256" key="14">
    <source>
        <dbReference type="ARBA" id="ARBA00023268"/>
    </source>
</evidence>
<proteinExistence type="inferred from homology"/>
<dbReference type="NCBIfam" id="TIGR03188">
    <property type="entry name" value="histidine_hisI"/>
    <property type="match status" value="1"/>
</dbReference>
<keyword evidence="9 15" id="KW-0028">Amino-acid biosynthesis</keyword>